<evidence type="ECO:0000259" key="9">
    <source>
        <dbReference type="PROSITE" id="PS51746"/>
    </source>
</evidence>
<keyword evidence="3 8" id="KW-0812">Transmembrane</keyword>
<feature type="domain" description="GH16" evidence="10">
    <location>
        <begin position="1451"/>
        <end position="1674"/>
    </location>
</feature>
<evidence type="ECO:0000256" key="7">
    <source>
        <dbReference type="SAM" id="MobiDB-lite"/>
    </source>
</evidence>
<organism evidence="11 12">
    <name type="scientific">Rhodotorula mucilaginosa</name>
    <name type="common">Yeast</name>
    <name type="synonym">Rhodotorula rubra</name>
    <dbReference type="NCBI Taxonomy" id="5537"/>
    <lineage>
        <taxon>Eukaryota</taxon>
        <taxon>Fungi</taxon>
        <taxon>Dikarya</taxon>
        <taxon>Basidiomycota</taxon>
        <taxon>Pucciniomycotina</taxon>
        <taxon>Microbotryomycetes</taxon>
        <taxon>Sporidiobolales</taxon>
        <taxon>Sporidiobolaceae</taxon>
        <taxon>Rhodotorula</taxon>
    </lineage>
</organism>
<feature type="transmembrane region" description="Helical" evidence="8">
    <location>
        <begin position="87"/>
        <end position="105"/>
    </location>
</feature>
<feature type="region of interest" description="Disordered" evidence="7">
    <location>
        <begin position="466"/>
        <end position="487"/>
    </location>
</feature>
<dbReference type="InterPro" id="IPR038770">
    <property type="entry name" value="Na+/solute_symporter_sf"/>
</dbReference>
<evidence type="ECO:0000256" key="8">
    <source>
        <dbReference type="SAM" id="Phobius"/>
    </source>
</evidence>
<dbReference type="GO" id="GO:0005975">
    <property type="term" value="P:carbohydrate metabolic process"/>
    <property type="evidence" value="ECO:0007669"/>
    <property type="project" value="InterPro"/>
</dbReference>
<dbReference type="GO" id="GO:0004553">
    <property type="term" value="F:hydrolase activity, hydrolyzing O-glycosyl compounds"/>
    <property type="evidence" value="ECO:0007669"/>
    <property type="project" value="InterPro"/>
</dbReference>
<reference evidence="11 12" key="1">
    <citation type="submission" date="2020-11" db="EMBL/GenBank/DDBJ databases">
        <title>Kefir isolates.</title>
        <authorList>
            <person name="Marcisauskas S."/>
            <person name="Kim Y."/>
            <person name="Blasche S."/>
        </authorList>
    </citation>
    <scope>NUCLEOTIDE SEQUENCE [LARGE SCALE GENOMIC DNA]</scope>
    <source>
        <strain evidence="11 12">KR</strain>
    </source>
</reference>
<dbReference type="OrthoDB" id="2687058at2759"/>
<feature type="compositionally biased region" description="Low complexity" evidence="7">
    <location>
        <begin position="1953"/>
        <end position="1985"/>
    </location>
</feature>
<dbReference type="Proteomes" id="UP000777482">
    <property type="component" value="Unassembled WGS sequence"/>
</dbReference>
<dbReference type="Pfam" id="PF00999">
    <property type="entry name" value="Na_H_Exchanger"/>
    <property type="match status" value="1"/>
</dbReference>
<evidence type="ECO:0000313" key="12">
    <source>
        <dbReference type="Proteomes" id="UP000777482"/>
    </source>
</evidence>
<dbReference type="Gene3D" id="3.60.40.10">
    <property type="entry name" value="PPM-type phosphatase domain"/>
    <property type="match status" value="1"/>
</dbReference>
<feature type="transmembrane region" description="Helical" evidence="8">
    <location>
        <begin position="221"/>
        <end position="245"/>
    </location>
</feature>
<feature type="transmembrane region" description="Helical" evidence="8">
    <location>
        <begin position="291"/>
        <end position="308"/>
    </location>
</feature>
<evidence type="ECO:0000313" key="11">
    <source>
        <dbReference type="EMBL" id="KAG0659476.1"/>
    </source>
</evidence>
<feature type="transmembrane region" description="Helical" evidence="8">
    <location>
        <begin position="189"/>
        <end position="209"/>
    </location>
</feature>
<feature type="compositionally biased region" description="Gly residues" evidence="7">
    <location>
        <begin position="1853"/>
        <end position="1863"/>
    </location>
</feature>
<evidence type="ECO:0000256" key="1">
    <source>
        <dbReference type="ARBA" id="ARBA00004141"/>
    </source>
</evidence>
<keyword evidence="5" id="KW-0406">Ion transport</keyword>
<dbReference type="SUPFAM" id="SSF81606">
    <property type="entry name" value="PP2C-like"/>
    <property type="match status" value="1"/>
</dbReference>
<name>A0A9P6W101_RHOMI</name>
<sequence length="1992" mass="210431">MAAQVTATLVGAANATITTTLAAAAAAATTTAAGGAKPASIFDKGYGSPIAFNPADPLVLFITQAFVIVALSRLLHLALRYLRQPRVIAEIIAGILIGPTALGRVPGFTSNIFPPQSIPYLNLVANIGLTLFLFLVGLEVDFSLFRRNAKVSISISLIGMIIPFAMGAAVSKGIYDRFIDSSTVNFGTFLLFLGTANAITAFPVLARILTDEGLLKNHVGVIVLSAGVGNDVVGWVLLALAIALVNSSTGLVVLYVILTSIGWTLLLWFVGRPVLKYLSRKTRSGGEGGPSQTMTAFTLFLVLTSAWLTDRIGVHAIFGAFLVGLVVPKEIRGPLTEKIEDLVTILFLPLYFALSGLKTDLGLLSDGSIWGWTVCVTIVAFLSKFLACGGVAKAFGMDWRESGAVGSLMACKGLVELIVLNIGLNAKILNSQVFAMFVFMALVTTFATTPLTLAFYPAWYRTKTERERRGLPGVPPPRDGSGSGGGFGEEPVRSRFAVVIEQFEHLPAIMSFLRLLVPPPPSISKLASPSPAPPSPSSSTEKESDSNTAQQQQQQQQQPELAFLRLVENTDRTSALLRAAESETALLRADTLAAVLKAFATGLGAKIRHFALNIAAPDAYPQQVAEFVEVNDSQVAVVPWLLPASAKVAATATGPTVDASALTSASESGAPGVAESWLPNPFEGLFTGARSISAHGAAEYATYVRHLFAESPSDVAVFLERAQTDSAIQAAGRAAHLFLAFHGGSDDRFALALVDQLVRNHPCLTASVVRITRAGEPTEHDRAIVDGNGDDVTKATTRDSSATTTQSDEPLFTLTRGGGGAGNGDTIYPSIMGGSRGLQSETEDDVLWSRLQVTSSDASSNRIEFSTASSHRPLRLALARLAAVRSHCAAESVPVIVLAGRGRRDAPSHTTEALALLKEQRNAPFLAQSVVVSSEVRRALGDVASVYVLEGEKGTDDRIVVLQKGGKRGRVPGRSTVIVEEDESADNPKAAAVLVFLDSLSFLGVVFVPPGPDSLPSSPSHDADSARWFTCPATAPAEPALGALVSLVDVAVPHSDDESLVVAASPLARFFLRSCRQSSVDDVDVHDLGSLPRETEGKAPKEIGAGHDWWFVEGVPSSAAAAGGGTRGVVLGVADGVGGWEDSGVDPSHFAQDWKWPTEAASKSAERLKDLLDGAFRDVSNEKGIVAGSSTACLALLDAETGMFHAANLGDSGFFILRPKATESVPVPPSSPASENSTTATPPPPTTPAVTYSVVHAQEPQVHFFNAPRQLSKIPASELERAGGGEGNWLIDRPKDADTFSLQLEDGDVVMLFTDGYSDNVWPSGETDRLLELVRSRVDAGGDDKELAASIAQTAVTFARMIAVRPDVYTPFAAESKRWQVKGMERGGKVDDVTVVNAPAGGAGGGTSSSPSKACGWDYQCPQESPCCTEYGHCSAGVACLSGCNPQGSYGQGYCAPVPACQSANYTFSDTSRIQQNVTAWNGDASQFDFTLDTLDSSKPSIVENGELVLTLTENGGGTKVSTTRNVLYGTISASIKTVGAAGVVTAFITMSGVKDEIDIEWTTSNTSSWDSNWFWEGDVGNYDHGATHRAANTDEQYHVYTIDWSPSELSWALDGKTVRTIQKAKQTDQRFPQTPSRVQFSVWPAGISSSPQGTIDWAGGMIDWKDPTYVAQGNAFKAHVQWVDIQCYSGSDLNLPFVQGNSSSSSSNSTKRLRERELWPRAQAINSYIYGTNNSDGQIGVSGSNAGTIINSAYSTGQNMIISDGKTKGVKQGIGSGDLAKTVVGNWWQRQNTGVHVGIIIAGCLVALFLFVVVCTLWARRNRPSKAQRAANQAAILAASTGGSGSRTLRKNGGGGDTVPLVGGGSAAGGGFNGAADPYRHDNRSFYSDYSTKNHSDYSLAGAGAGARTYDSRAAAPPVPTLPKQYSDQQRQRDLGAIGGNGRGTYPPQQFAGPRPQGQNQAPGQGQGRRPPGPPTQQQQYAGTYGYGGRI</sequence>
<comment type="caution">
    <text evidence="11">The sequence shown here is derived from an EMBL/GenBank/DDBJ whole genome shotgun (WGS) entry which is preliminary data.</text>
</comment>
<keyword evidence="2" id="KW-0813">Transport</keyword>
<dbReference type="SUPFAM" id="SSF49899">
    <property type="entry name" value="Concanavalin A-like lectins/glucanases"/>
    <property type="match status" value="1"/>
</dbReference>
<accession>A0A9P6W101</accession>
<feature type="transmembrane region" description="Helical" evidence="8">
    <location>
        <begin position="1800"/>
        <end position="1820"/>
    </location>
</feature>
<feature type="transmembrane region" description="Helical" evidence="8">
    <location>
        <begin position="150"/>
        <end position="169"/>
    </location>
</feature>
<dbReference type="EMBL" id="PUHQ01000053">
    <property type="protein sequence ID" value="KAG0659476.1"/>
    <property type="molecule type" value="Genomic_DNA"/>
</dbReference>
<dbReference type="PANTHER" id="PTHR32468">
    <property type="entry name" value="CATION/H + ANTIPORTER"/>
    <property type="match status" value="1"/>
</dbReference>
<feature type="region of interest" description="Disordered" evidence="7">
    <location>
        <begin position="1910"/>
        <end position="1992"/>
    </location>
</feature>
<keyword evidence="4 8" id="KW-1133">Transmembrane helix</keyword>
<evidence type="ECO:0000256" key="6">
    <source>
        <dbReference type="ARBA" id="ARBA00023136"/>
    </source>
</evidence>
<evidence type="ECO:0000256" key="4">
    <source>
        <dbReference type="ARBA" id="ARBA00022989"/>
    </source>
</evidence>
<dbReference type="InterPro" id="IPR006153">
    <property type="entry name" value="Cation/H_exchanger_TM"/>
</dbReference>
<keyword evidence="6 8" id="KW-0472">Membrane</keyword>
<feature type="transmembrane region" description="Helical" evidence="8">
    <location>
        <begin position="58"/>
        <end position="75"/>
    </location>
</feature>
<proteinExistence type="predicted"/>
<feature type="region of interest" description="Disordered" evidence="7">
    <location>
        <begin position="524"/>
        <end position="558"/>
    </location>
</feature>
<keyword evidence="12" id="KW-1185">Reference proteome</keyword>
<feature type="region of interest" description="Disordered" evidence="7">
    <location>
        <begin position="781"/>
        <end position="806"/>
    </location>
</feature>
<evidence type="ECO:0000256" key="2">
    <source>
        <dbReference type="ARBA" id="ARBA00022448"/>
    </source>
</evidence>
<dbReference type="InterPro" id="IPR036457">
    <property type="entry name" value="PPM-type-like_dom_sf"/>
</dbReference>
<dbReference type="GO" id="GO:0015297">
    <property type="term" value="F:antiporter activity"/>
    <property type="evidence" value="ECO:0007669"/>
    <property type="project" value="InterPro"/>
</dbReference>
<feature type="region of interest" description="Disordered" evidence="7">
    <location>
        <begin position="1843"/>
        <end position="1863"/>
    </location>
</feature>
<evidence type="ECO:0000259" key="10">
    <source>
        <dbReference type="PROSITE" id="PS51762"/>
    </source>
</evidence>
<dbReference type="GO" id="GO:1902600">
    <property type="term" value="P:proton transmembrane transport"/>
    <property type="evidence" value="ECO:0007669"/>
    <property type="project" value="InterPro"/>
</dbReference>
<dbReference type="SMART" id="SM00332">
    <property type="entry name" value="PP2Cc"/>
    <property type="match status" value="1"/>
</dbReference>
<dbReference type="GO" id="GO:0016020">
    <property type="term" value="C:membrane"/>
    <property type="evidence" value="ECO:0007669"/>
    <property type="project" value="UniProtKB-SubCell"/>
</dbReference>
<comment type="subcellular location">
    <subcellularLocation>
        <location evidence="1">Membrane</location>
        <topology evidence="1">Multi-pass membrane protein</topology>
    </subcellularLocation>
</comment>
<feature type="transmembrane region" description="Helical" evidence="8">
    <location>
        <begin position="117"/>
        <end position="138"/>
    </location>
</feature>
<feature type="transmembrane region" description="Helical" evidence="8">
    <location>
        <begin position="314"/>
        <end position="332"/>
    </location>
</feature>
<dbReference type="PANTHER" id="PTHR32468:SF0">
    <property type="entry name" value="K(+)_H(+) ANTIPORTER 1"/>
    <property type="match status" value="1"/>
</dbReference>
<feature type="transmembrane region" description="Helical" evidence="8">
    <location>
        <begin position="436"/>
        <end position="459"/>
    </location>
</feature>
<dbReference type="PROSITE" id="PS51762">
    <property type="entry name" value="GH16_2"/>
    <property type="match status" value="1"/>
</dbReference>
<dbReference type="InterPro" id="IPR001932">
    <property type="entry name" value="PPM-type_phosphatase-like_dom"/>
</dbReference>
<dbReference type="Gene3D" id="1.20.1530.20">
    <property type="match status" value="1"/>
</dbReference>
<evidence type="ECO:0000256" key="3">
    <source>
        <dbReference type="ARBA" id="ARBA00022692"/>
    </source>
</evidence>
<dbReference type="InterPro" id="IPR013320">
    <property type="entry name" value="ConA-like_dom_sf"/>
</dbReference>
<feature type="transmembrane region" description="Helical" evidence="8">
    <location>
        <begin position="251"/>
        <end position="270"/>
    </location>
</feature>
<dbReference type="Pfam" id="PF00722">
    <property type="entry name" value="Glyco_hydro_16"/>
    <property type="match status" value="1"/>
</dbReference>
<feature type="transmembrane region" description="Helical" evidence="8">
    <location>
        <begin position="339"/>
        <end position="357"/>
    </location>
</feature>
<gene>
    <name evidence="11" type="primary">KHA1_2</name>
    <name evidence="11" type="ORF">C6P46_005113</name>
</gene>
<evidence type="ECO:0000256" key="5">
    <source>
        <dbReference type="ARBA" id="ARBA00023065"/>
    </source>
</evidence>
<dbReference type="SMART" id="SM00331">
    <property type="entry name" value="PP2C_SIG"/>
    <property type="match status" value="1"/>
</dbReference>
<feature type="transmembrane region" description="Helical" evidence="8">
    <location>
        <begin position="369"/>
        <end position="392"/>
    </location>
</feature>
<dbReference type="Gene3D" id="2.60.120.200">
    <property type="match status" value="1"/>
</dbReference>
<dbReference type="InterPro" id="IPR000757">
    <property type="entry name" value="Beta-glucanase-like"/>
</dbReference>
<feature type="region of interest" description="Disordered" evidence="7">
    <location>
        <begin position="1224"/>
        <end position="1248"/>
    </location>
</feature>
<feature type="domain" description="PPM-type phosphatase" evidence="9">
    <location>
        <begin position="1116"/>
        <end position="1400"/>
    </location>
</feature>
<protein>
    <submittedName>
        <fullName evidence="11">K(+)/H(+) antiporter</fullName>
    </submittedName>
</protein>
<dbReference type="PROSITE" id="PS51746">
    <property type="entry name" value="PPM_2"/>
    <property type="match status" value="1"/>
</dbReference>
<dbReference type="InterPro" id="IPR050794">
    <property type="entry name" value="CPA2_transporter"/>
</dbReference>